<evidence type="ECO:0000313" key="2">
    <source>
        <dbReference type="Proteomes" id="UP000784294"/>
    </source>
</evidence>
<reference evidence="1" key="1">
    <citation type="submission" date="2018-11" db="EMBL/GenBank/DDBJ databases">
        <authorList>
            <consortium name="Pathogen Informatics"/>
        </authorList>
    </citation>
    <scope>NUCLEOTIDE SEQUENCE</scope>
</reference>
<protein>
    <submittedName>
        <fullName evidence="1">Uncharacterized protein</fullName>
    </submittedName>
</protein>
<sequence>MILKKGSQIRYQNYFKEHRYILLANCIYFKPERLPHPGYHGNDYLFTVTVDSNLWLSGCQTDECNREAHPRFGGTPLDPGELILMREHGMTRGVFARRGTHFLSVAPFADRPLVNTSHALGTTTKMAILLTVPVSIVVPVRLRSHKPSRVNRRTPISSTKNCGLSRFCDEPISYETKMTVGTPSKIL</sequence>
<dbReference type="Proteomes" id="UP000784294">
    <property type="component" value="Unassembled WGS sequence"/>
</dbReference>
<dbReference type="AlphaFoldDB" id="A0A3S5CHD8"/>
<proteinExistence type="predicted"/>
<evidence type="ECO:0000313" key="1">
    <source>
        <dbReference type="EMBL" id="VEL21514.1"/>
    </source>
</evidence>
<gene>
    <name evidence="1" type="ORF">PXEA_LOCUS14954</name>
</gene>
<organism evidence="1 2">
    <name type="scientific">Protopolystoma xenopodis</name>
    <dbReference type="NCBI Taxonomy" id="117903"/>
    <lineage>
        <taxon>Eukaryota</taxon>
        <taxon>Metazoa</taxon>
        <taxon>Spiralia</taxon>
        <taxon>Lophotrochozoa</taxon>
        <taxon>Platyhelminthes</taxon>
        <taxon>Monogenea</taxon>
        <taxon>Polyopisthocotylea</taxon>
        <taxon>Polystomatidea</taxon>
        <taxon>Polystomatidae</taxon>
        <taxon>Protopolystoma</taxon>
    </lineage>
</organism>
<accession>A0A3S5CHD8</accession>
<keyword evidence="2" id="KW-1185">Reference proteome</keyword>
<name>A0A3S5CHD8_9PLAT</name>
<comment type="caution">
    <text evidence="1">The sequence shown here is derived from an EMBL/GenBank/DDBJ whole genome shotgun (WGS) entry which is preliminary data.</text>
</comment>
<dbReference type="EMBL" id="CAAALY010051732">
    <property type="protein sequence ID" value="VEL21514.1"/>
    <property type="molecule type" value="Genomic_DNA"/>
</dbReference>